<dbReference type="InterPro" id="IPR050439">
    <property type="entry name" value="ADAMTS_ADAMTS-like"/>
</dbReference>
<organism evidence="9 10">
    <name type="scientific">Henosepilachna vigintioctopunctata</name>
    <dbReference type="NCBI Taxonomy" id="420089"/>
    <lineage>
        <taxon>Eukaryota</taxon>
        <taxon>Metazoa</taxon>
        <taxon>Ecdysozoa</taxon>
        <taxon>Arthropoda</taxon>
        <taxon>Hexapoda</taxon>
        <taxon>Insecta</taxon>
        <taxon>Pterygota</taxon>
        <taxon>Neoptera</taxon>
        <taxon>Endopterygota</taxon>
        <taxon>Coleoptera</taxon>
        <taxon>Polyphaga</taxon>
        <taxon>Cucujiformia</taxon>
        <taxon>Coccinelloidea</taxon>
        <taxon>Coccinellidae</taxon>
        <taxon>Epilachninae</taxon>
        <taxon>Epilachnini</taxon>
        <taxon>Henosepilachna</taxon>
    </lineage>
</organism>
<proteinExistence type="predicted"/>
<dbReference type="Pfam" id="PF19030">
    <property type="entry name" value="TSP1_ADAMTS"/>
    <property type="match status" value="10"/>
</dbReference>
<dbReference type="Pfam" id="PF07679">
    <property type="entry name" value="I-set"/>
    <property type="match status" value="1"/>
</dbReference>
<dbReference type="PRINTS" id="PR01857">
    <property type="entry name" value="ADAMTSFAMILY"/>
</dbReference>
<sequence>MKSDHLDDNTEDPVLIIARMEDKVHDGTRCRLGSLDMCIDGKCQIVGCDLKLGSSKQVDACGVCGGDGTSCARPLYHWTLIPMSLCSATCGGGYKMSRAICQNRITGDEVDEQLCNDSQKPDPSVIPCNNHNCPPRWHSGEWGSCTVTCGGGSRLRQVYCVEEANNTKIKVNEMKCFGLKPRFQEPCNQFECPTWRSSTWSGCSVSCGEGVQVRLVECRDDKEELSKKCDPLLKPTDTKPCSTGIQCQFNIDFNEEFSVLPYHQPLIQPYPPPPLPEKLVGDPIVPSETTFVPDQWGPCSVTCGDGIRKREVHCKIFLEFSRTIAKLPDHNCGTPKPIEIEKCYMGPCNEDKIEISVDAIKDDPYSRDIKVAAGTPGKTYSWKEQGYTHCSATCLGGMQELIVNCIRDDTGKVTSPYLCPIETKPEILKRICNDHPCPPKWNYSDFSPCTQSCGIGLQTREVNCIHEVTQGGRNTIIVPNNNCPQPPPPDRQYCNVLDCPVKWVVTEWSRCSKSCDGGEKTRRVECKQTMAQNHTVSRPSNMCPSPKPSEKKPCNTKSCVVESDKPKIFASNNTFIQHNVKQKKISLTVGGAATIFLGTTVKIKCPVKRFDRTKITWLKDKTPLPKSKKFKTSKKGALRIQNLSMRESGSYTCIAGKSSASIQISVRPKPGEFPTSEEIQKPGYKHQGDITADLGGHRDGMIYSEDQSHEQRPDGHMKKSNKEVLFTPTLPSLTIGDPLKALPPQSTSTHNDNNNKNQDRPLSSSESLKPAGGSPSSASRVMPHFQGLLYNLQLLWPFQMFGNSRGHRMISSSEDYLPRDIYNGDQHFRSVVIDDNRQSEEVILGRGAENLRFEWESEEWSKCSEICNGIQSRVARCVVKLNNVTEEVTVSLCEDANLKRPDTFRKCNREECPQWRMEEEWSDCKKSECSGKNKISQNQEDLLPQDVANADQLFRGGSVEGEDPGRRQTLDRKMKNMKFEWKLGEWSTCSERCGFNGIQTRIAKCVVKMDNVTEELQPSLCEDADLTTPDTLRKCNREACPRWKVEGWSDCRKSKCFGLHKALQRRVVKCYSANDTVLGPSKCDKKQKPAQQQECYSERCVGKWKAGTWSECAAGCDMHGVKYRILQCVWFGTKKPAGTACKDIPRPPVMKPCVGPPCSNTVADCKDHSVFCPNVKAMSMCKVSWYTQQCCESCKN</sequence>
<keyword evidence="4" id="KW-0677">Repeat</keyword>
<dbReference type="PROSITE" id="PS50900">
    <property type="entry name" value="PLAC"/>
    <property type="match status" value="1"/>
</dbReference>
<evidence type="ECO:0000256" key="5">
    <source>
        <dbReference type="ARBA" id="ARBA00023157"/>
    </source>
</evidence>
<dbReference type="InterPro" id="IPR007110">
    <property type="entry name" value="Ig-like_dom"/>
</dbReference>
<dbReference type="EMBL" id="JARQZJ010000011">
    <property type="protein sequence ID" value="KAK9872421.1"/>
    <property type="molecule type" value="Genomic_DNA"/>
</dbReference>
<evidence type="ECO:0000313" key="10">
    <source>
        <dbReference type="Proteomes" id="UP001431783"/>
    </source>
</evidence>
<dbReference type="SUPFAM" id="SSF48726">
    <property type="entry name" value="Immunoglobulin"/>
    <property type="match status" value="1"/>
</dbReference>
<dbReference type="Proteomes" id="UP001431783">
    <property type="component" value="Unassembled WGS sequence"/>
</dbReference>
<feature type="compositionally biased region" description="Polar residues" evidence="6">
    <location>
        <begin position="744"/>
        <end position="767"/>
    </location>
</feature>
<dbReference type="InterPro" id="IPR036179">
    <property type="entry name" value="Ig-like_dom_sf"/>
</dbReference>
<dbReference type="InterPro" id="IPR045371">
    <property type="entry name" value="ADAMTS_CR_3"/>
</dbReference>
<dbReference type="InterPro" id="IPR013783">
    <property type="entry name" value="Ig-like_fold"/>
</dbReference>
<dbReference type="PROSITE" id="PS50092">
    <property type="entry name" value="TSP1"/>
    <property type="match status" value="8"/>
</dbReference>
<dbReference type="Pfam" id="PF08686">
    <property type="entry name" value="PLAC"/>
    <property type="match status" value="1"/>
</dbReference>
<keyword evidence="5" id="KW-1015">Disulfide bond</keyword>
<feature type="domain" description="Ig-like" evidence="7">
    <location>
        <begin position="566"/>
        <end position="663"/>
    </location>
</feature>
<dbReference type="GO" id="GO:0030198">
    <property type="term" value="P:extracellular matrix organization"/>
    <property type="evidence" value="ECO:0007669"/>
    <property type="project" value="InterPro"/>
</dbReference>
<name>A0AAW1TWE2_9CUCU</name>
<dbReference type="SUPFAM" id="SSF82895">
    <property type="entry name" value="TSP-1 type 1 repeat"/>
    <property type="match status" value="9"/>
</dbReference>
<feature type="compositionally biased region" description="Polar residues" evidence="6">
    <location>
        <begin position="532"/>
        <end position="543"/>
    </location>
</feature>
<reference evidence="9 10" key="1">
    <citation type="submission" date="2023-03" db="EMBL/GenBank/DDBJ databases">
        <title>Genome insight into feeding habits of ladybird beetles.</title>
        <authorList>
            <person name="Li H.-S."/>
            <person name="Huang Y.-H."/>
            <person name="Pang H."/>
        </authorList>
    </citation>
    <scope>NUCLEOTIDE SEQUENCE [LARGE SCALE GENOMIC DNA]</scope>
    <source>
        <strain evidence="9">SYSU_2023b</strain>
        <tissue evidence="9">Whole body</tissue>
    </source>
</reference>
<dbReference type="PROSITE" id="PS50835">
    <property type="entry name" value="IG_LIKE"/>
    <property type="match status" value="1"/>
</dbReference>
<evidence type="ECO:0000256" key="4">
    <source>
        <dbReference type="ARBA" id="ARBA00022737"/>
    </source>
</evidence>
<dbReference type="GO" id="GO:0005576">
    <property type="term" value="C:extracellular region"/>
    <property type="evidence" value="ECO:0007669"/>
    <property type="project" value="UniProtKB-SubCell"/>
</dbReference>
<dbReference type="InterPro" id="IPR003599">
    <property type="entry name" value="Ig_sub"/>
</dbReference>
<feature type="region of interest" description="Disordered" evidence="6">
    <location>
        <begin position="728"/>
        <end position="779"/>
    </location>
</feature>
<dbReference type="Pfam" id="PF19236">
    <property type="entry name" value="ADAMTS_CR_3"/>
    <property type="match status" value="1"/>
</dbReference>
<dbReference type="InterPro" id="IPR013098">
    <property type="entry name" value="Ig_I-set"/>
</dbReference>
<dbReference type="AlphaFoldDB" id="A0AAW1TWE2"/>
<dbReference type="InterPro" id="IPR000884">
    <property type="entry name" value="TSP1_rpt"/>
</dbReference>
<dbReference type="FunFam" id="2.20.100.10:FF:000009">
    <property type="entry name" value="ADAMTS-like protein 3 isoform A"/>
    <property type="match status" value="1"/>
</dbReference>
<accession>A0AAW1TWE2</accession>
<feature type="region of interest" description="Disordered" evidence="6">
    <location>
        <begin position="666"/>
        <end position="701"/>
    </location>
</feature>
<evidence type="ECO:0000259" key="8">
    <source>
        <dbReference type="PROSITE" id="PS50900"/>
    </source>
</evidence>
<dbReference type="InterPro" id="IPR013273">
    <property type="entry name" value="ADAMTS/ADAMTS-like"/>
</dbReference>
<comment type="subcellular location">
    <subcellularLocation>
        <location evidence="1">Secreted</location>
    </subcellularLocation>
</comment>
<dbReference type="Gene3D" id="2.60.40.10">
    <property type="entry name" value="Immunoglobulins"/>
    <property type="match status" value="1"/>
</dbReference>
<dbReference type="SMART" id="SM00408">
    <property type="entry name" value="IGc2"/>
    <property type="match status" value="1"/>
</dbReference>
<dbReference type="PANTHER" id="PTHR13723">
    <property type="entry name" value="ADAMTS A DISINTEGRIN AND METALLOPROTEASE WITH THROMBOSPONDIN MOTIFS PROTEASE"/>
    <property type="match status" value="1"/>
</dbReference>
<evidence type="ECO:0000256" key="1">
    <source>
        <dbReference type="ARBA" id="ARBA00004613"/>
    </source>
</evidence>
<dbReference type="InterPro" id="IPR036383">
    <property type="entry name" value="TSP1_rpt_sf"/>
</dbReference>
<dbReference type="InterPro" id="IPR010909">
    <property type="entry name" value="PLAC"/>
</dbReference>
<dbReference type="GO" id="GO:0031012">
    <property type="term" value="C:extracellular matrix"/>
    <property type="evidence" value="ECO:0007669"/>
    <property type="project" value="TreeGrafter"/>
</dbReference>
<dbReference type="SMART" id="SM00209">
    <property type="entry name" value="TSP1"/>
    <property type="match status" value="11"/>
</dbReference>
<dbReference type="CDD" id="cd00096">
    <property type="entry name" value="Ig"/>
    <property type="match status" value="1"/>
</dbReference>
<dbReference type="FunFam" id="2.20.100.10:FF:000005">
    <property type="entry name" value="ADAM metallopeptidase with thrombospondin type 1 motif 9"/>
    <property type="match status" value="1"/>
</dbReference>
<feature type="domain" description="PLAC" evidence="8">
    <location>
        <begin position="1161"/>
        <end position="1196"/>
    </location>
</feature>
<evidence type="ECO:0000313" key="9">
    <source>
        <dbReference type="EMBL" id="KAK9872421.1"/>
    </source>
</evidence>
<keyword evidence="2" id="KW-0964">Secreted</keyword>
<dbReference type="SMART" id="SM00409">
    <property type="entry name" value="IG"/>
    <property type="match status" value="1"/>
</dbReference>
<comment type="caution">
    <text evidence="9">The sequence shown here is derived from an EMBL/GenBank/DDBJ whole genome shotgun (WGS) entry which is preliminary data.</text>
</comment>
<dbReference type="Gene3D" id="2.20.100.10">
    <property type="entry name" value="Thrombospondin type-1 (TSP1) repeat"/>
    <property type="match status" value="9"/>
</dbReference>
<dbReference type="GO" id="GO:0004222">
    <property type="term" value="F:metalloendopeptidase activity"/>
    <property type="evidence" value="ECO:0007669"/>
    <property type="project" value="TreeGrafter"/>
</dbReference>
<dbReference type="PANTHER" id="PTHR13723:SF313">
    <property type="entry name" value="PEPTIDASE M12B DOMAIN-CONTAINING PROTEIN"/>
    <property type="match status" value="1"/>
</dbReference>
<keyword evidence="10" id="KW-1185">Reference proteome</keyword>
<protein>
    <submittedName>
        <fullName evidence="9">Uncharacterized protein</fullName>
    </submittedName>
</protein>
<feature type="region of interest" description="Disordered" evidence="6">
    <location>
        <begin position="532"/>
        <end position="554"/>
    </location>
</feature>
<keyword evidence="3" id="KW-0732">Signal</keyword>
<evidence type="ECO:0000256" key="3">
    <source>
        <dbReference type="ARBA" id="ARBA00022729"/>
    </source>
</evidence>
<gene>
    <name evidence="9" type="ORF">WA026_017879</name>
</gene>
<dbReference type="InterPro" id="IPR003598">
    <property type="entry name" value="Ig_sub2"/>
</dbReference>
<evidence type="ECO:0000259" key="7">
    <source>
        <dbReference type="PROSITE" id="PS50835"/>
    </source>
</evidence>
<evidence type="ECO:0000256" key="6">
    <source>
        <dbReference type="SAM" id="MobiDB-lite"/>
    </source>
</evidence>
<evidence type="ECO:0000256" key="2">
    <source>
        <dbReference type="ARBA" id="ARBA00022525"/>
    </source>
</evidence>
<dbReference type="GO" id="GO:0006508">
    <property type="term" value="P:proteolysis"/>
    <property type="evidence" value="ECO:0007669"/>
    <property type="project" value="TreeGrafter"/>
</dbReference>